<dbReference type="KEGG" id="amr:AM1_D0104"/>
<keyword evidence="1" id="KW-0614">Plasmid</keyword>
<geneLocation type="plasmid" evidence="1 2">
    <name>pREB4</name>
</geneLocation>
<dbReference type="Proteomes" id="UP000000268">
    <property type="component" value="Plasmid pREB4"/>
</dbReference>
<dbReference type="HOGENOM" id="CLU_2340358_0_0_3"/>
<gene>
    <name evidence="1" type="ordered locus">AM1_D0104</name>
</gene>
<accession>A8ZNL3</accession>
<proteinExistence type="predicted"/>
<dbReference type="EMBL" id="CP000841">
    <property type="protein sequence ID" value="ABW32599.1"/>
    <property type="molecule type" value="Genomic_DNA"/>
</dbReference>
<dbReference type="OrthoDB" id="574572at2"/>
<protein>
    <submittedName>
        <fullName evidence="1">Uncharacterized protein</fullName>
    </submittedName>
</protein>
<evidence type="ECO:0000313" key="1">
    <source>
        <dbReference type="EMBL" id="ABW32599.1"/>
    </source>
</evidence>
<dbReference type="AlphaFoldDB" id="A8ZNL3"/>
<organism evidence="1 2">
    <name type="scientific">Acaryochloris marina (strain MBIC 11017)</name>
    <dbReference type="NCBI Taxonomy" id="329726"/>
    <lineage>
        <taxon>Bacteria</taxon>
        <taxon>Bacillati</taxon>
        <taxon>Cyanobacteriota</taxon>
        <taxon>Cyanophyceae</taxon>
        <taxon>Acaryochloridales</taxon>
        <taxon>Acaryochloridaceae</taxon>
        <taxon>Acaryochloris</taxon>
    </lineage>
</organism>
<sequence>MTASQPDRLDRIEQMLERLVNIQDNQQRSIESVLQVQEKQQSAFERLMEGQLGLQAQMGVLSEAMLETREEAKQLKRAVDYLLSRDGEIGRGGNPTS</sequence>
<keyword evidence="2" id="KW-1185">Reference proteome</keyword>
<evidence type="ECO:0000313" key="2">
    <source>
        <dbReference type="Proteomes" id="UP000000268"/>
    </source>
</evidence>
<name>A8ZNL3_ACAM1</name>
<reference evidence="1 2" key="1">
    <citation type="journal article" date="2008" name="Proc. Natl. Acad. Sci. U.S.A.">
        <title>Niche adaptation and genome expansion in the chlorophyll d-producing cyanobacterium Acaryochloris marina.</title>
        <authorList>
            <person name="Swingley W.D."/>
            <person name="Chen M."/>
            <person name="Cheung P.C."/>
            <person name="Conrad A.L."/>
            <person name="Dejesa L.C."/>
            <person name="Hao J."/>
            <person name="Honchak B.M."/>
            <person name="Karbach L.E."/>
            <person name="Kurdoglu A."/>
            <person name="Lahiri S."/>
            <person name="Mastrian S.D."/>
            <person name="Miyashita H."/>
            <person name="Page L."/>
            <person name="Ramakrishna P."/>
            <person name="Satoh S."/>
            <person name="Sattley W.M."/>
            <person name="Shimada Y."/>
            <person name="Taylor H.L."/>
            <person name="Tomo T."/>
            <person name="Tsuchiya T."/>
            <person name="Wang Z.T."/>
            <person name="Raymond J."/>
            <person name="Mimuro M."/>
            <person name="Blankenship R.E."/>
            <person name="Touchman J.W."/>
        </authorList>
    </citation>
    <scope>NUCLEOTIDE SEQUENCE [LARGE SCALE GENOMIC DNA]</scope>
    <source>
        <strain evidence="2">MBIC 11017</strain>
        <plasmid evidence="2">Plasmid pREB4</plasmid>
    </source>
</reference>
<dbReference type="RefSeq" id="WP_010478846.1">
    <property type="nucleotide sequence ID" value="NC_009929.1"/>
</dbReference>